<sequence>MELGFHILIGMASFLVKKLASSDLSATILIGHLLSLGFGAKTESFSFVGAALRFSSRFPDNILKAYIPRAFSSAVTDIITYPLSRPFRNSNLKTVVEKFTFPSTPSSSFLGLGSPYTGPNFFTMSNTSLTAFYFGKANEIFLMYGLTAESCSRFFELYFQEYVVLMGKFVRPELKGDSLGMECFSYRHPVDAFHSVRKNAYNQGTTLSRRFQYALPYVSSREFGDAGEIERKVKLVKA</sequence>
<keyword evidence="2" id="KW-1185">Reference proteome</keyword>
<protein>
    <submittedName>
        <fullName evidence="1">Uncharacterized protein</fullName>
    </submittedName>
</protein>
<evidence type="ECO:0000313" key="2">
    <source>
        <dbReference type="Proteomes" id="UP000613177"/>
    </source>
</evidence>
<dbReference type="EMBL" id="JAEPRE010000358">
    <property type="protein sequence ID" value="KAG2228785.1"/>
    <property type="molecule type" value="Genomic_DNA"/>
</dbReference>
<comment type="caution">
    <text evidence="1">The sequence shown here is derived from an EMBL/GenBank/DDBJ whole genome shotgun (WGS) entry which is preliminary data.</text>
</comment>
<dbReference type="AlphaFoldDB" id="A0A8H7VQ01"/>
<proteinExistence type="predicted"/>
<accession>A0A8H7VQ01</accession>
<evidence type="ECO:0000313" key="1">
    <source>
        <dbReference type="EMBL" id="KAG2228785.1"/>
    </source>
</evidence>
<gene>
    <name evidence="1" type="ORF">INT48_000919</name>
</gene>
<name>A0A8H7VQ01_9FUNG</name>
<reference evidence="1" key="1">
    <citation type="submission" date="2021-01" db="EMBL/GenBank/DDBJ databases">
        <title>Metabolic potential, ecology and presence of endohyphal bacteria is reflected in genomic diversity of Mucoromycotina.</title>
        <authorList>
            <person name="Muszewska A."/>
            <person name="Okrasinska A."/>
            <person name="Steczkiewicz K."/>
            <person name="Drgas O."/>
            <person name="Orlowska M."/>
            <person name="Perlinska-Lenart U."/>
            <person name="Aleksandrzak-Piekarczyk T."/>
            <person name="Szatraj K."/>
            <person name="Zielenkiewicz U."/>
            <person name="Pilsyk S."/>
            <person name="Malc E."/>
            <person name="Mieczkowski P."/>
            <person name="Kruszewska J.S."/>
            <person name="Biernat P."/>
            <person name="Pawlowska J."/>
        </authorList>
    </citation>
    <scope>NUCLEOTIDE SEQUENCE</scope>
    <source>
        <strain evidence="1">WA0000018081</strain>
    </source>
</reference>
<dbReference type="Proteomes" id="UP000613177">
    <property type="component" value="Unassembled WGS sequence"/>
</dbReference>
<organism evidence="1 2">
    <name type="scientific">Thamnidium elegans</name>
    <dbReference type="NCBI Taxonomy" id="101142"/>
    <lineage>
        <taxon>Eukaryota</taxon>
        <taxon>Fungi</taxon>
        <taxon>Fungi incertae sedis</taxon>
        <taxon>Mucoromycota</taxon>
        <taxon>Mucoromycotina</taxon>
        <taxon>Mucoromycetes</taxon>
        <taxon>Mucorales</taxon>
        <taxon>Mucorineae</taxon>
        <taxon>Mucoraceae</taxon>
        <taxon>Thamnidium</taxon>
    </lineage>
</organism>